<keyword evidence="1" id="KW-0472">Membrane</keyword>
<reference evidence="2" key="1">
    <citation type="submission" date="2021-06" db="EMBL/GenBank/DDBJ databases">
        <authorList>
            <person name="Kallberg Y."/>
            <person name="Tangrot J."/>
            <person name="Rosling A."/>
        </authorList>
    </citation>
    <scope>NUCLEOTIDE SEQUENCE</scope>
    <source>
        <strain evidence="2">CL551</strain>
    </source>
</reference>
<keyword evidence="1" id="KW-0812">Transmembrane</keyword>
<accession>A0A9N9A4R1</accession>
<evidence type="ECO:0000313" key="2">
    <source>
        <dbReference type="EMBL" id="CAG8516692.1"/>
    </source>
</evidence>
<comment type="caution">
    <text evidence="2">The sequence shown here is derived from an EMBL/GenBank/DDBJ whole genome shotgun (WGS) entry which is preliminary data.</text>
</comment>
<gene>
    <name evidence="2" type="ORF">AMORRO_LOCUS3999</name>
</gene>
<feature type="transmembrane region" description="Helical" evidence="1">
    <location>
        <begin position="44"/>
        <end position="63"/>
    </location>
</feature>
<dbReference type="OrthoDB" id="192748at2759"/>
<sequence>MLAKTPPLKTATDQQKLYERYNRRATKKINQIQYNRIHSPRGRLYSAFCIALSTVAGGYVVFYSDFGEGEHCFTSARAWYARKQDEFWTLSEKEKQDLKDQGKL</sequence>
<dbReference type="Proteomes" id="UP000789342">
    <property type="component" value="Unassembled WGS sequence"/>
</dbReference>
<protein>
    <submittedName>
        <fullName evidence="2">5046_t:CDS:1</fullName>
    </submittedName>
</protein>
<evidence type="ECO:0000313" key="3">
    <source>
        <dbReference type="Proteomes" id="UP000789342"/>
    </source>
</evidence>
<proteinExistence type="predicted"/>
<organism evidence="2 3">
    <name type="scientific">Acaulospora morrowiae</name>
    <dbReference type="NCBI Taxonomy" id="94023"/>
    <lineage>
        <taxon>Eukaryota</taxon>
        <taxon>Fungi</taxon>
        <taxon>Fungi incertae sedis</taxon>
        <taxon>Mucoromycota</taxon>
        <taxon>Glomeromycotina</taxon>
        <taxon>Glomeromycetes</taxon>
        <taxon>Diversisporales</taxon>
        <taxon>Acaulosporaceae</taxon>
        <taxon>Acaulospora</taxon>
    </lineage>
</organism>
<keyword evidence="3" id="KW-1185">Reference proteome</keyword>
<evidence type="ECO:0000256" key="1">
    <source>
        <dbReference type="SAM" id="Phobius"/>
    </source>
</evidence>
<dbReference type="EMBL" id="CAJVPV010002068">
    <property type="protein sequence ID" value="CAG8516692.1"/>
    <property type="molecule type" value="Genomic_DNA"/>
</dbReference>
<dbReference type="AlphaFoldDB" id="A0A9N9A4R1"/>
<keyword evidence="1" id="KW-1133">Transmembrane helix</keyword>
<name>A0A9N9A4R1_9GLOM</name>